<proteinExistence type="predicted"/>
<dbReference type="InterPro" id="IPR001925">
    <property type="entry name" value="Porin_Euk"/>
</dbReference>
<evidence type="ECO:0000313" key="3">
    <source>
        <dbReference type="EMBL" id="KAA0168797.1"/>
    </source>
</evidence>
<dbReference type="AlphaFoldDB" id="A0A5A8DP63"/>
<evidence type="ECO:0000313" key="2">
    <source>
        <dbReference type="EMBL" id="KAA0167203.1"/>
    </source>
</evidence>
<reference evidence="5 6" key="1">
    <citation type="submission" date="2019-07" db="EMBL/GenBank/DDBJ databases">
        <title>Genomes of Cafeteria roenbergensis.</title>
        <authorList>
            <person name="Fischer M.G."/>
            <person name="Hackl T."/>
            <person name="Roman M."/>
        </authorList>
    </citation>
    <scope>NUCLEOTIDE SEQUENCE [LARGE SCALE GENOMIC DNA]</scope>
    <source>
        <strain evidence="1 6">BVI</strain>
        <strain evidence="2 8">Cflag</strain>
        <strain evidence="4 5">E4-10P</strain>
        <strain evidence="3 7">RCC970-E3</strain>
    </source>
</reference>
<dbReference type="Proteomes" id="UP000325113">
    <property type="component" value="Unassembled WGS sequence"/>
</dbReference>
<name>A0A5A8DP63_CAFRO</name>
<dbReference type="GO" id="GO:0008308">
    <property type="term" value="F:voltage-gated monoatomic anion channel activity"/>
    <property type="evidence" value="ECO:0007669"/>
    <property type="project" value="InterPro"/>
</dbReference>
<dbReference type="EMBL" id="VLTN01000032">
    <property type="protein sequence ID" value="KAA0150741.1"/>
    <property type="molecule type" value="Genomic_DNA"/>
</dbReference>
<dbReference type="GO" id="GO:0005741">
    <property type="term" value="C:mitochondrial outer membrane"/>
    <property type="evidence" value="ECO:0007669"/>
    <property type="project" value="InterPro"/>
</dbReference>
<evidence type="ECO:0000313" key="4">
    <source>
        <dbReference type="EMBL" id="KAA0175373.1"/>
    </source>
</evidence>
<dbReference type="Gene3D" id="2.40.160.10">
    <property type="entry name" value="Porin"/>
    <property type="match status" value="1"/>
</dbReference>
<dbReference type="EMBL" id="VLTM01000006">
    <property type="protein sequence ID" value="KAA0167203.1"/>
    <property type="molecule type" value="Genomic_DNA"/>
</dbReference>
<evidence type="ECO:0000313" key="1">
    <source>
        <dbReference type="EMBL" id="KAA0150741.1"/>
    </source>
</evidence>
<dbReference type="InterPro" id="IPR023614">
    <property type="entry name" value="Porin_dom_sf"/>
</dbReference>
<evidence type="ECO:0000313" key="5">
    <source>
        <dbReference type="Proteomes" id="UP000322899"/>
    </source>
</evidence>
<evidence type="ECO:0008006" key="9">
    <source>
        <dbReference type="Google" id="ProtNLM"/>
    </source>
</evidence>
<dbReference type="Proteomes" id="UP000322899">
    <property type="component" value="Unassembled WGS sequence"/>
</dbReference>
<dbReference type="EMBL" id="VLTO01000014">
    <property type="protein sequence ID" value="KAA0175373.1"/>
    <property type="molecule type" value="Genomic_DNA"/>
</dbReference>
<dbReference type="PANTHER" id="PTHR11743:SF70">
    <property type="entry name" value="GH26960P-RELATED"/>
    <property type="match status" value="1"/>
</dbReference>
<keyword evidence="6" id="KW-1185">Reference proteome</keyword>
<dbReference type="OrthoDB" id="7827681at2759"/>
<evidence type="ECO:0000313" key="7">
    <source>
        <dbReference type="Proteomes" id="UP000324907"/>
    </source>
</evidence>
<sequence>MMKYGDVLKSAKDFFERSFTSGHTVEIKSKTDSGVTITGEGALAGGKFASKIKVAGPKFSNFSVDKVEVASKGTFKTETTFKGVTDGLDVTFALEDGTAASGKRSSAKVGADFATDAFSASVDVDIPNGPAVTAGGVFATHDAFIGAQAKFDASQLAKGAGAFSAYDFLVGYKAGGFTGGVEVGGKLSTVTVSGIQNGAAGSVAAAAKVSVDALGKSGDKKGAKKVIEGVDIQLGASRKIDSALTVFGAVSDAGALKLAASNKLSASTTLLLSADLDLSAIGRDVHSVSTKLSFSA</sequence>
<evidence type="ECO:0000313" key="8">
    <source>
        <dbReference type="Proteomes" id="UP000325113"/>
    </source>
</evidence>
<protein>
    <recommendedName>
        <fullName evidence="9">Voltage-dependent anion-selective channel protein 3</fullName>
    </recommendedName>
</protein>
<gene>
    <name evidence="4" type="ORF">FNF27_03073</name>
    <name evidence="3" type="ORF">FNF28_02344</name>
    <name evidence="1" type="ORF">FNF29_05078</name>
    <name evidence="2" type="ORF">FNF31_01089</name>
</gene>
<accession>A0A5A8DP63</accession>
<comment type="caution">
    <text evidence="2">The sequence shown here is derived from an EMBL/GenBank/DDBJ whole genome shotgun (WGS) entry which is preliminary data.</text>
</comment>
<dbReference type="InterPro" id="IPR027246">
    <property type="entry name" value="Porin_Euk/Tom40"/>
</dbReference>
<dbReference type="Proteomes" id="UP000323011">
    <property type="component" value="Unassembled WGS sequence"/>
</dbReference>
<evidence type="ECO:0000313" key="6">
    <source>
        <dbReference type="Proteomes" id="UP000323011"/>
    </source>
</evidence>
<dbReference type="OMA" id="NKGGIFC"/>
<dbReference type="Pfam" id="PF01459">
    <property type="entry name" value="Porin_3"/>
    <property type="match status" value="1"/>
</dbReference>
<dbReference type="PANTHER" id="PTHR11743">
    <property type="entry name" value="VOLTAGE-DEPENDENT ANION-SELECTIVE CHANNEL"/>
    <property type="match status" value="1"/>
</dbReference>
<dbReference type="Proteomes" id="UP000324907">
    <property type="component" value="Unassembled WGS sequence"/>
</dbReference>
<organism evidence="2 8">
    <name type="scientific">Cafeteria roenbergensis</name>
    <name type="common">Marine flagellate</name>
    <dbReference type="NCBI Taxonomy" id="33653"/>
    <lineage>
        <taxon>Eukaryota</taxon>
        <taxon>Sar</taxon>
        <taxon>Stramenopiles</taxon>
        <taxon>Bigyra</taxon>
        <taxon>Opalozoa</taxon>
        <taxon>Bicosoecida</taxon>
        <taxon>Cafeteriaceae</taxon>
        <taxon>Cafeteria</taxon>
    </lineage>
</organism>
<dbReference type="EMBL" id="VLTL01000026">
    <property type="protein sequence ID" value="KAA0168797.1"/>
    <property type="molecule type" value="Genomic_DNA"/>
</dbReference>